<sequence length="137" mass="15203">MKGNLRFNLVFGVIGLVLTLLFSLMNNNLFMTSLIRAVVSFAAWFALAFVLRWAWTIASAPQAESEFNDWKAEDAQTGTRLDLTTPDESDELNELLKPKTDPPQGGDAGFTPLNPPKLVSKKDPEELAKAVRHLTEN</sequence>
<name>A0ABQ4LUC1_9BACL</name>
<feature type="region of interest" description="Disordered" evidence="1">
    <location>
        <begin position="68"/>
        <end position="124"/>
    </location>
</feature>
<keyword evidence="2" id="KW-0472">Membrane</keyword>
<keyword evidence="4" id="KW-1185">Reference proteome</keyword>
<gene>
    <name evidence="3" type="ORF">J21TS3_16700</name>
</gene>
<dbReference type="EMBL" id="BORW01000006">
    <property type="protein sequence ID" value="GIO66849.1"/>
    <property type="molecule type" value="Genomic_DNA"/>
</dbReference>
<reference evidence="3 4" key="1">
    <citation type="submission" date="2021-03" db="EMBL/GenBank/DDBJ databases">
        <title>Antimicrobial resistance genes in bacteria isolated from Japanese honey, and their potential for conferring macrolide and lincosamide resistance in the American foulbrood pathogen Paenibacillus larvae.</title>
        <authorList>
            <person name="Okamoto M."/>
            <person name="Kumagai M."/>
            <person name="Kanamori H."/>
            <person name="Takamatsu D."/>
        </authorList>
    </citation>
    <scope>NUCLEOTIDE SEQUENCE [LARGE SCALE GENOMIC DNA]</scope>
    <source>
        <strain evidence="3 4">J21TS3</strain>
    </source>
</reference>
<evidence type="ECO:0000256" key="1">
    <source>
        <dbReference type="SAM" id="MobiDB-lite"/>
    </source>
</evidence>
<protein>
    <submittedName>
        <fullName evidence="3">Uncharacterized protein</fullName>
    </submittedName>
</protein>
<evidence type="ECO:0000313" key="4">
    <source>
        <dbReference type="Proteomes" id="UP000680638"/>
    </source>
</evidence>
<dbReference type="RefSeq" id="WP_036706947.1">
    <property type="nucleotide sequence ID" value="NZ_BORW01000006.1"/>
</dbReference>
<evidence type="ECO:0000256" key="2">
    <source>
        <dbReference type="SAM" id="Phobius"/>
    </source>
</evidence>
<keyword evidence="2" id="KW-0812">Transmembrane</keyword>
<dbReference type="Proteomes" id="UP000680638">
    <property type="component" value="Unassembled WGS sequence"/>
</dbReference>
<accession>A0ABQ4LUC1</accession>
<comment type="caution">
    <text evidence="3">The sequence shown here is derived from an EMBL/GenBank/DDBJ whole genome shotgun (WGS) entry which is preliminary data.</text>
</comment>
<evidence type="ECO:0000313" key="3">
    <source>
        <dbReference type="EMBL" id="GIO66849.1"/>
    </source>
</evidence>
<keyword evidence="2" id="KW-1133">Transmembrane helix</keyword>
<feature type="transmembrane region" description="Helical" evidence="2">
    <location>
        <begin position="7"/>
        <end position="25"/>
    </location>
</feature>
<proteinExistence type="predicted"/>
<organism evidence="3 4">
    <name type="scientific">Paenibacillus cookii</name>
    <dbReference type="NCBI Taxonomy" id="157839"/>
    <lineage>
        <taxon>Bacteria</taxon>
        <taxon>Bacillati</taxon>
        <taxon>Bacillota</taxon>
        <taxon>Bacilli</taxon>
        <taxon>Bacillales</taxon>
        <taxon>Paenibacillaceae</taxon>
        <taxon>Paenibacillus</taxon>
    </lineage>
</organism>
<feature type="transmembrane region" description="Helical" evidence="2">
    <location>
        <begin position="37"/>
        <end position="55"/>
    </location>
</feature>